<gene>
    <name evidence="1" type="ORF">J2Z17_000754</name>
</gene>
<name>A0ABS4DUF6_9HYPH</name>
<evidence type="ECO:0008006" key="3">
    <source>
        <dbReference type="Google" id="ProtNLM"/>
    </source>
</evidence>
<reference evidence="1 2" key="1">
    <citation type="submission" date="2021-03" db="EMBL/GenBank/DDBJ databases">
        <title>Genomic Encyclopedia of Type Strains, Phase IV (KMG-IV): sequencing the most valuable type-strain genomes for metagenomic binning, comparative biology and taxonomic classification.</title>
        <authorList>
            <person name="Goeker M."/>
        </authorList>
    </citation>
    <scope>NUCLEOTIDE SEQUENCE [LARGE SCALE GENOMIC DNA]</scope>
    <source>
        <strain evidence="1 2">DSM 21600</strain>
    </source>
</reference>
<evidence type="ECO:0000313" key="2">
    <source>
        <dbReference type="Proteomes" id="UP000759443"/>
    </source>
</evidence>
<dbReference type="RefSeq" id="WP_209942376.1">
    <property type="nucleotide sequence ID" value="NZ_JAGGJU010000002.1"/>
</dbReference>
<keyword evidence="2" id="KW-1185">Reference proteome</keyword>
<accession>A0ABS4DUF6</accession>
<evidence type="ECO:0000313" key="1">
    <source>
        <dbReference type="EMBL" id="MBP1849333.1"/>
    </source>
</evidence>
<sequence length="79" mass="9250">MIFWNIFSPPLRFWQKKRGRPCAAGYLHKNVCSEQNDRDQEEFQRFHHPFCVADWLSNVLGGKLGSPARQKNEPYGDQA</sequence>
<dbReference type="EMBL" id="JAGGJU010000002">
    <property type="protein sequence ID" value="MBP1849333.1"/>
    <property type="molecule type" value="Genomic_DNA"/>
</dbReference>
<comment type="caution">
    <text evidence="1">The sequence shown here is derived from an EMBL/GenBank/DDBJ whole genome shotgun (WGS) entry which is preliminary data.</text>
</comment>
<dbReference type="Proteomes" id="UP000759443">
    <property type="component" value="Unassembled WGS sequence"/>
</dbReference>
<proteinExistence type="predicted"/>
<organism evidence="1 2">
    <name type="scientific">Rhizobium halophytocola</name>
    <dbReference type="NCBI Taxonomy" id="735519"/>
    <lineage>
        <taxon>Bacteria</taxon>
        <taxon>Pseudomonadati</taxon>
        <taxon>Pseudomonadota</taxon>
        <taxon>Alphaproteobacteria</taxon>
        <taxon>Hyphomicrobiales</taxon>
        <taxon>Rhizobiaceae</taxon>
        <taxon>Rhizobium/Agrobacterium group</taxon>
        <taxon>Rhizobium</taxon>
    </lineage>
</organism>
<protein>
    <recommendedName>
        <fullName evidence="3">Zinc-finger domain-containing protein</fullName>
    </recommendedName>
</protein>